<keyword evidence="3" id="KW-0862">Zinc</keyword>
<dbReference type="PROSITE" id="PS50808">
    <property type="entry name" value="ZF_BED"/>
    <property type="match status" value="1"/>
</dbReference>
<dbReference type="AlphaFoldDB" id="A0AAW2TTU2"/>
<dbReference type="InterPro" id="IPR012337">
    <property type="entry name" value="RNaseH-like_sf"/>
</dbReference>
<feature type="region of interest" description="Disordered" evidence="5">
    <location>
        <begin position="146"/>
        <end position="167"/>
    </location>
</feature>
<dbReference type="InterPro" id="IPR003656">
    <property type="entry name" value="Znf_BED"/>
</dbReference>
<comment type="caution">
    <text evidence="7">The sequence shown here is derived from an EMBL/GenBank/DDBJ whole genome shotgun (WGS) entry which is preliminary data.</text>
</comment>
<dbReference type="GO" id="GO:0008270">
    <property type="term" value="F:zinc ion binding"/>
    <property type="evidence" value="ECO:0007669"/>
    <property type="project" value="UniProtKB-KW"/>
</dbReference>
<organism evidence="7">
    <name type="scientific">Sesamum radiatum</name>
    <name type="common">Black benniseed</name>
    <dbReference type="NCBI Taxonomy" id="300843"/>
    <lineage>
        <taxon>Eukaryota</taxon>
        <taxon>Viridiplantae</taxon>
        <taxon>Streptophyta</taxon>
        <taxon>Embryophyta</taxon>
        <taxon>Tracheophyta</taxon>
        <taxon>Spermatophyta</taxon>
        <taxon>Magnoliopsida</taxon>
        <taxon>eudicotyledons</taxon>
        <taxon>Gunneridae</taxon>
        <taxon>Pentapetalae</taxon>
        <taxon>asterids</taxon>
        <taxon>lamiids</taxon>
        <taxon>Lamiales</taxon>
        <taxon>Pedaliaceae</taxon>
        <taxon>Sesamum</taxon>
    </lineage>
</organism>
<name>A0AAW2TTU2_SESRA</name>
<dbReference type="SUPFAM" id="SSF53098">
    <property type="entry name" value="Ribonuclease H-like"/>
    <property type="match status" value="1"/>
</dbReference>
<gene>
    <name evidence="7" type="ORF">Sradi_1774400</name>
</gene>
<evidence type="ECO:0000313" key="7">
    <source>
        <dbReference type="EMBL" id="KAL0408400.1"/>
    </source>
</evidence>
<reference evidence="7" key="2">
    <citation type="journal article" date="2024" name="Plant">
        <title>Genomic evolution and insights into agronomic trait innovations of Sesamum species.</title>
        <authorList>
            <person name="Miao H."/>
            <person name="Wang L."/>
            <person name="Qu L."/>
            <person name="Liu H."/>
            <person name="Sun Y."/>
            <person name="Le M."/>
            <person name="Wang Q."/>
            <person name="Wei S."/>
            <person name="Zheng Y."/>
            <person name="Lin W."/>
            <person name="Duan Y."/>
            <person name="Cao H."/>
            <person name="Xiong S."/>
            <person name="Wang X."/>
            <person name="Wei L."/>
            <person name="Li C."/>
            <person name="Ma Q."/>
            <person name="Ju M."/>
            <person name="Zhao R."/>
            <person name="Li G."/>
            <person name="Mu C."/>
            <person name="Tian Q."/>
            <person name="Mei H."/>
            <person name="Zhang T."/>
            <person name="Gao T."/>
            <person name="Zhang H."/>
        </authorList>
    </citation>
    <scope>NUCLEOTIDE SEQUENCE</scope>
    <source>
        <strain evidence="7">G02</strain>
    </source>
</reference>
<evidence type="ECO:0000256" key="3">
    <source>
        <dbReference type="ARBA" id="ARBA00022833"/>
    </source>
</evidence>
<accession>A0AAW2TTU2</accession>
<dbReference type="Pfam" id="PF04937">
    <property type="entry name" value="DUF659"/>
    <property type="match status" value="1"/>
</dbReference>
<feature type="domain" description="BED-type" evidence="6">
    <location>
        <begin position="3"/>
        <end position="59"/>
    </location>
</feature>
<sequence length="343" mass="38539">MAPKLDNGWEHATPVGGDRKKCKCNYCGKLVHGGITRFKQHIAHISGNVEACPRVPPEIRKMVRKLLDDGIKEKAASLRRKKALINAVREESLYGDEPNIHTHVSDDDDDDIDEHGMSALERKQLKQAMAESRYMGHVEEEIRRNPSRGAGFYGGSSKGSTSGAKRGISQSFGVKSGVEMPSTGFDPHMFPSGKRTIKGMLSKEGMKKVDCTNKEKNANFIFGLMDRVVEEIGEENIVQIVTDNESSSRAAGEMLMQKRKHLFWSPCAAHCIDLMLEDIGKMRLIKATIDEAKRITSFIYNSDKIVNLMKIYTKDRELLRPGITRFATEYIALESLIRHQMEL</sequence>
<evidence type="ECO:0000256" key="1">
    <source>
        <dbReference type="ARBA" id="ARBA00022723"/>
    </source>
</evidence>
<proteinExistence type="predicted"/>
<dbReference type="Pfam" id="PF02892">
    <property type="entry name" value="zf-BED"/>
    <property type="match status" value="1"/>
</dbReference>
<dbReference type="PANTHER" id="PTHR32166">
    <property type="entry name" value="OSJNBA0013A04.12 PROTEIN"/>
    <property type="match status" value="1"/>
</dbReference>
<dbReference type="GO" id="GO:0003677">
    <property type="term" value="F:DNA binding"/>
    <property type="evidence" value="ECO:0007669"/>
    <property type="project" value="InterPro"/>
</dbReference>
<dbReference type="InterPro" id="IPR007021">
    <property type="entry name" value="DUF659"/>
</dbReference>
<dbReference type="PANTHER" id="PTHR32166:SF74">
    <property type="entry name" value="OS05G0256350 PROTEIN"/>
    <property type="match status" value="1"/>
</dbReference>
<evidence type="ECO:0000256" key="5">
    <source>
        <dbReference type="SAM" id="MobiDB-lite"/>
    </source>
</evidence>
<dbReference type="EMBL" id="JACGWJ010000007">
    <property type="protein sequence ID" value="KAL0408400.1"/>
    <property type="molecule type" value="Genomic_DNA"/>
</dbReference>
<keyword evidence="2 4" id="KW-0863">Zinc-finger</keyword>
<protein>
    <recommendedName>
        <fullName evidence="6">BED-type domain-containing protein</fullName>
    </recommendedName>
</protein>
<evidence type="ECO:0000256" key="4">
    <source>
        <dbReference type="PROSITE-ProRule" id="PRU00027"/>
    </source>
</evidence>
<evidence type="ECO:0000256" key="2">
    <source>
        <dbReference type="ARBA" id="ARBA00022771"/>
    </source>
</evidence>
<keyword evidence="1" id="KW-0479">Metal-binding</keyword>
<reference evidence="7" key="1">
    <citation type="submission" date="2020-06" db="EMBL/GenBank/DDBJ databases">
        <authorList>
            <person name="Li T."/>
            <person name="Hu X."/>
            <person name="Zhang T."/>
            <person name="Song X."/>
            <person name="Zhang H."/>
            <person name="Dai N."/>
            <person name="Sheng W."/>
            <person name="Hou X."/>
            <person name="Wei L."/>
        </authorList>
    </citation>
    <scope>NUCLEOTIDE SEQUENCE</scope>
    <source>
        <strain evidence="7">G02</strain>
        <tissue evidence="7">Leaf</tissue>
    </source>
</reference>
<evidence type="ECO:0000259" key="6">
    <source>
        <dbReference type="PROSITE" id="PS50808"/>
    </source>
</evidence>